<feature type="transmembrane region" description="Helical" evidence="10">
    <location>
        <begin position="264"/>
        <end position="286"/>
    </location>
</feature>
<keyword evidence="12" id="KW-1185">Reference proteome</keyword>
<evidence type="ECO:0000256" key="7">
    <source>
        <dbReference type="ARBA" id="ARBA00022824"/>
    </source>
</evidence>
<feature type="transmembrane region" description="Helical" evidence="10">
    <location>
        <begin position="138"/>
        <end position="160"/>
    </location>
</feature>
<keyword evidence="5" id="KW-0808">Transferase</keyword>
<dbReference type="Proteomes" id="UP000076268">
    <property type="component" value="Unassembled WGS sequence"/>
</dbReference>
<comment type="pathway">
    <text evidence="2">Glycolipid biosynthesis; glycosylphosphatidylinositol-anchor biosynthesis.</text>
</comment>
<feature type="transmembrane region" description="Helical" evidence="10">
    <location>
        <begin position="166"/>
        <end position="191"/>
    </location>
</feature>
<feature type="transmembrane region" description="Helical" evidence="10">
    <location>
        <begin position="203"/>
        <end position="222"/>
    </location>
</feature>
<comment type="subcellular location">
    <subcellularLocation>
        <location evidence="1">Endoplasmic reticulum membrane</location>
        <topology evidence="1">Multi-pass membrane protein</topology>
    </subcellularLocation>
</comment>
<dbReference type="GO" id="GO:0004376">
    <property type="term" value="F:GPI mannosyltransferase activity"/>
    <property type="evidence" value="ECO:0007669"/>
    <property type="project" value="InterPro"/>
</dbReference>
<dbReference type="UniPathway" id="UPA00196"/>
<evidence type="ECO:0000256" key="1">
    <source>
        <dbReference type="ARBA" id="ARBA00004477"/>
    </source>
</evidence>
<keyword evidence="3" id="KW-0337">GPI-anchor biosynthesis</keyword>
<evidence type="ECO:0008006" key="13">
    <source>
        <dbReference type="Google" id="ProtNLM"/>
    </source>
</evidence>
<dbReference type="InterPro" id="IPR007315">
    <property type="entry name" value="PIG-V/Gpi18"/>
</dbReference>
<evidence type="ECO:0000313" key="12">
    <source>
        <dbReference type="Proteomes" id="UP000076268"/>
    </source>
</evidence>
<dbReference type="STRING" id="1794912.AXX12_01835"/>
<feature type="transmembrane region" description="Helical" evidence="10">
    <location>
        <begin position="322"/>
        <end position="339"/>
    </location>
</feature>
<evidence type="ECO:0000256" key="3">
    <source>
        <dbReference type="ARBA" id="ARBA00022502"/>
    </source>
</evidence>
<protein>
    <recommendedName>
        <fullName evidence="13">Glycosyltransferase RgtA/B/C/D-like domain-containing protein</fullName>
    </recommendedName>
</protein>
<evidence type="ECO:0000256" key="4">
    <source>
        <dbReference type="ARBA" id="ARBA00022676"/>
    </source>
</evidence>
<sequence length="369" mass="41982">MNSHNAVLTAYSLHTGLIAIALFLTKVFPNRPPAGFINESLVPLEPIIGQLIKWDAHWYTYIAQHGYDAQSVVFFPAIIICMKTLAYLGLSYGTAGLLACNLFAFFSFRIMYLTFRLDYSEKVAQRALIAYSVMPTSFFINSIYTESLFLVFSLSCVYYARQSKWMMAGVYGALSALTRNLGVFLFFYLLYEYKQEKRPPDESKALIPLFFPPLALLTYMGFNQYVADNPLAFLHSQHEWGRYFNSPLDNFSNNIGLTLNANPYIQPGASLDTFMVLLAVAGLSLLSFSANFRSRQTYLLIGWLWLAIPLMSTSAWLPLYSASRFVLVIFPLYLFLAQLRDAWYYSYLAVSAVVLCICAALFMNWHWVG</sequence>
<evidence type="ECO:0000256" key="10">
    <source>
        <dbReference type="SAM" id="Phobius"/>
    </source>
</evidence>
<dbReference type="PANTHER" id="PTHR12468">
    <property type="entry name" value="GPI MANNOSYLTRANSFERASE 2"/>
    <property type="match status" value="1"/>
</dbReference>
<feature type="transmembrane region" description="Helical" evidence="10">
    <location>
        <begin position="6"/>
        <end position="24"/>
    </location>
</feature>
<dbReference type="GO" id="GO:0000009">
    <property type="term" value="F:alpha-1,6-mannosyltransferase activity"/>
    <property type="evidence" value="ECO:0007669"/>
    <property type="project" value="InterPro"/>
</dbReference>
<keyword evidence="7" id="KW-0256">Endoplasmic reticulum</keyword>
<keyword evidence="9 10" id="KW-0472">Membrane</keyword>
<evidence type="ECO:0000256" key="5">
    <source>
        <dbReference type="ARBA" id="ARBA00022679"/>
    </source>
</evidence>
<keyword evidence="6 10" id="KW-0812">Transmembrane</keyword>
<name>A0A154BSK0_ANASB</name>
<feature type="transmembrane region" description="Helical" evidence="10">
    <location>
        <begin position="298"/>
        <end position="316"/>
    </location>
</feature>
<dbReference type="RefSeq" id="WP_066238277.1">
    <property type="nucleotide sequence ID" value="NZ_LSGP01000013.1"/>
</dbReference>
<dbReference type="AlphaFoldDB" id="A0A154BSK0"/>
<dbReference type="GO" id="GO:0006506">
    <property type="term" value="P:GPI anchor biosynthetic process"/>
    <property type="evidence" value="ECO:0007669"/>
    <property type="project" value="UniProtKB-UniPathway"/>
</dbReference>
<feature type="transmembrane region" description="Helical" evidence="10">
    <location>
        <begin position="96"/>
        <end position="117"/>
    </location>
</feature>
<keyword evidence="4" id="KW-0328">Glycosyltransferase</keyword>
<comment type="caution">
    <text evidence="11">The sequence shown here is derived from an EMBL/GenBank/DDBJ whole genome shotgun (WGS) entry which is preliminary data.</text>
</comment>
<evidence type="ECO:0000256" key="8">
    <source>
        <dbReference type="ARBA" id="ARBA00022989"/>
    </source>
</evidence>
<feature type="transmembrane region" description="Helical" evidence="10">
    <location>
        <begin position="346"/>
        <end position="367"/>
    </location>
</feature>
<reference evidence="11 12" key="1">
    <citation type="submission" date="2016-02" db="EMBL/GenBank/DDBJ databases">
        <title>Anaerosporomusa subterraneum gen. nov., sp. nov., a spore-forming obligate anaerobe isolated from saprolite.</title>
        <authorList>
            <person name="Choi J.K."/>
            <person name="Shah M."/>
            <person name="Yee N."/>
        </authorList>
    </citation>
    <scope>NUCLEOTIDE SEQUENCE [LARGE SCALE GENOMIC DNA]</scope>
    <source>
        <strain evidence="11 12">RU4</strain>
    </source>
</reference>
<evidence type="ECO:0000256" key="9">
    <source>
        <dbReference type="ARBA" id="ARBA00023136"/>
    </source>
</evidence>
<dbReference type="GO" id="GO:0016020">
    <property type="term" value="C:membrane"/>
    <property type="evidence" value="ECO:0007669"/>
    <property type="project" value="GOC"/>
</dbReference>
<evidence type="ECO:0000256" key="2">
    <source>
        <dbReference type="ARBA" id="ARBA00004687"/>
    </source>
</evidence>
<gene>
    <name evidence="11" type="ORF">AXX12_01835</name>
</gene>
<evidence type="ECO:0000313" key="11">
    <source>
        <dbReference type="EMBL" id="KYZ76911.1"/>
    </source>
</evidence>
<accession>A0A154BSK0</accession>
<organism evidence="11 12">
    <name type="scientific">Anaerosporomusa subterranea</name>
    <dbReference type="NCBI Taxonomy" id="1794912"/>
    <lineage>
        <taxon>Bacteria</taxon>
        <taxon>Bacillati</taxon>
        <taxon>Bacillota</taxon>
        <taxon>Negativicutes</taxon>
        <taxon>Acetonemataceae</taxon>
        <taxon>Anaerosporomusa</taxon>
    </lineage>
</organism>
<dbReference type="OrthoDB" id="2379640at2"/>
<keyword evidence="8 10" id="KW-1133">Transmembrane helix</keyword>
<proteinExistence type="predicted"/>
<dbReference type="EMBL" id="LSGP01000013">
    <property type="protein sequence ID" value="KYZ76911.1"/>
    <property type="molecule type" value="Genomic_DNA"/>
</dbReference>
<evidence type="ECO:0000256" key="6">
    <source>
        <dbReference type="ARBA" id="ARBA00022692"/>
    </source>
</evidence>
<dbReference type="GO" id="GO:0031501">
    <property type="term" value="C:mannosyltransferase complex"/>
    <property type="evidence" value="ECO:0007669"/>
    <property type="project" value="TreeGrafter"/>
</dbReference>
<dbReference type="PANTHER" id="PTHR12468:SF2">
    <property type="entry name" value="GPI MANNOSYLTRANSFERASE 2"/>
    <property type="match status" value="1"/>
</dbReference>